<keyword evidence="4" id="KW-1185">Reference proteome</keyword>
<evidence type="ECO:0000313" key="3">
    <source>
        <dbReference type="EMBL" id="KAJ9582220.1"/>
    </source>
</evidence>
<feature type="compositionally biased region" description="Pro residues" evidence="1">
    <location>
        <begin position="115"/>
        <end position="124"/>
    </location>
</feature>
<feature type="region of interest" description="Disordered" evidence="1">
    <location>
        <begin position="100"/>
        <end position="124"/>
    </location>
</feature>
<organism evidence="3 4">
    <name type="scientific">Diploptera punctata</name>
    <name type="common">Pacific beetle cockroach</name>
    <dbReference type="NCBI Taxonomy" id="6984"/>
    <lineage>
        <taxon>Eukaryota</taxon>
        <taxon>Metazoa</taxon>
        <taxon>Ecdysozoa</taxon>
        <taxon>Arthropoda</taxon>
        <taxon>Hexapoda</taxon>
        <taxon>Insecta</taxon>
        <taxon>Pterygota</taxon>
        <taxon>Neoptera</taxon>
        <taxon>Polyneoptera</taxon>
        <taxon>Dictyoptera</taxon>
        <taxon>Blattodea</taxon>
        <taxon>Blaberoidea</taxon>
        <taxon>Blaberidae</taxon>
        <taxon>Diplopterinae</taxon>
        <taxon>Diploptera</taxon>
    </lineage>
</organism>
<reference evidence="3" key="2">
    <citation type="submission" date="2023-05" db="EMBL/GenBank/DDBJ databases">
        <authorList>
            <person name="Fouks B."/>
        </authorList>
    </citation>
    <scope>NUCLEOTIDE SEQUENCE</scope>
    <source>
        <strain evidence="3">Stay&amp;Tobe</strain>
        <tissue evidence="3">Testes</tissue>
    </source>
</reference>
<reference evidence="3" key="1">
    <citation type="journal article" date="2023" name="IScience">
        <title>Live-bearing cockroach genome reveals convergent evolutionary mechanisms linked to viviparity in insects and beyond.</title>
        <authorList>
            <person name="Fouks B."/>
            <person name="Harrison M.C."/>
            <person name="Mikhailova A.A."/>
            <person name="Marchal E."/>
            <person name="English S."/>
            <person name="Carruthers M."/>
            <person name="Jennings E.C."/>
            <person name="Chiamaka E.L."/>
            <person name="Frigard R.A."/>
            <person name="Pippel M."/>
            <person name="Attardo G.M."/>
            <person name="Benoit J.B."/>
            <person name="Bornberg-Bauer E."/>
            <person name="Tobe S.S."/>
        </authorList>
    </citation>
    <scope>NUCLEOTIDE SEQUENCE</scope>
    <source>
        <strain evidence="3">Stay&amp;Tobe</strain>
    </source>
</reference>
<dbReference type="EMBL" id="JASPKZ010007816">
    <property type="protein sequence ID" value="KAJ9582220.1"/>
    <property type="molecule type" value="Genomic_DNA"/>
</dbReference>
<keyword evidence="2" id="KW-0812">Transmembrane</keyword>
<proteinExistence type="predicted"/>
<dbReference type="AlphaFoldDB" id="A0AAD8E9F1"/>
<keyword evidence="2" id="KW-0472">Membrane</keyword>
<name>A0AAD8E9F1_DIPPU</name>
<feature type="transmembrane region" description="Helical" evidence="2">
    <location>
        <begin position="29"/>
        <end position="47"/>
    </location>
</feature>
<keyword evidence="2" id="KW-1133">Transmembrane helix</keyword>
<sequence>MAKMLRNFLSDFCVYLGLCPAPTFSFQDYFLITIMVVHTLFLLYGFVKVVKQSWDIQEIRRRMALMEGGLYHIGRRFSEDNPDDIVLQVLANLRGNMLMDEDSTSSSEFDEDELPPTPPSSPAG</sequence>
<dbReference type="Proteomes" id="UP001233999">
    <property type="component" value="Unassembled WGS sequence"/>
</dbReference>
<comment type="caution">
    <text evidence="3">The sequence shown here is derived from an EMBL/GenBank/DDBJ whole genome shotgun (WGS) entry which is preliminary data.</text>
</comment>
<protein>
    <submittedName>
        <fullName evidence="3">Uncharacterized protein</fullName>
    </submittedName>
</protein>
<evidence type="ECO:0000256" key="2">
    <source>
        <dbReference type="SAM" id="Phobius"/>
    </source>
</evidence>
<evidence type="ECO:0000256" key="1">
    <source>
        <dbReference type="SAM" id="MobiDB-lite"/>
    </source>
</evidence>
<feature type="compositionally biased region" description="Acidic residues" evidence="1">
    <location>
        <begin position="100"/>
        <end position="114"/>
    </location>
</feature>
<accession>A0AAD8E9F1</accession>
<gene>
    <name evidence="3" type="ORF">L9F63_003430</name>
</gene>
<evidence type="ECO:0000313" key="4">
    <source>
        <dbReference type="Proteomes" id="UP001233999"/>
    </source>
</evidence>